<dbReference type="InterPro" id="IPR013094">
    <property type="entry name" value="AB_hydrolase_3"/>
</dbReference>
<sequence>MAADPAPLSDTAQHVRAYPAAARTGPHPGLLWMHGGAFVGGSLDIAESDAVCTRLAQAGIACIAVDYRLVPGFRSRRRRHPDAVRYPLPLDDCERAWHHLRDRLDSLNVDRQRVHVGGASAGGALAVTLTMRLLQTGQHPPAGVVLAYPYLHAELPPLGADVRRAVRGPRRLGTFNRAAVRWIAHNYVGRDRLDLLAEALPGGADLTGFPPTLIVNSDRDTLRASGEAFADELRTYHCPVDIRCEPGTSHGHLNRPDHPGFERTLGTITTWLTR</sequence>
<proteinExistence type="predicted"/>
<accession>A0ABV3FGD4</accession>
<organism evidence="3 4">
    <name type="scientific">Nocardia fusca</name>
    <dbReference type="NCBI Taxonomy" id="941183"/>
    <lineage>
        <taxon>Bacteria</taxon>
        <taxon>Bacillati</taxon>
        <taxon>Actinomycetota</taxon>
        <taxon>Actinomycetes</taxon>
        <taxon>Mycobacteriales</taxon>
        <taxon>Nocardiaceae</taxon>
        <taxon>Nocardia</taxon>
    </lineage>
</organism>
<dbReference type="SUPFAM" id="SSF53474">
    <property type="entry name" value="alpha/beta-Hydrolases"/>
    <property type="match status" value="1"/>
</dbReference>
<dbReference type="Pfam" id="PF07859">
    <property type="entry name" value="Abhydrolase_3"/>
    <property type="match status" value="1"/>
</dbReference>
<dbReference type="Proteomes" id="UP001551658">
    <property type="component" value="Unassembled WGS sequence"/>
</dbReference>
<evidence type="ECO:0000313" key="3">
    <source>
        <dbReference type="EMBL" id="MEV0366776.1"/>
    </source>
</evidence>
<dbReference type="RefSeq" id="WP_357985322.1">
    <property type="nucleotide sequence ID" value="NZ_JBFAIH010000022.1"/>
</dbReference>
<dbReference type="Gene3D" id="3.40.50.1820">
    <property type="entry name" value="alpha/beta hydrolase"/>
    <property type="match status" value="1"/>
</dbReference>
<evidence type="ECO:0000313" key="4">
    <source>
        <dbReference type="Proteomes" id="UP001551658"/>
    </source>
</evidence>
<comment type="caution">
    <text evidence="3">The sequence shown here is derived from an EMBL/GenBank/DDBJ whole genome shotgun (WGS) entry which is preliminary data.</text>
</comment>
<dbReference type="EMBL" id="JBFAIH010000022">
    <property type="protein sequence ID" value="MEV0366776.1"/>
    <property type="molecule type" value="Genomic_DNA"/>
</dbReference>
<evidence type="ECO:0000259" key="2">
    <source>
        <dbReference type="Pfam" id="PF07859"/>
    </source>
</evidence>
<dbReference type="PANTHER" id="PTHR48081">
    <property type="entry name" value="AB HYDROLASE SUPERFAMILY PROTEIN C4A8.06C"/>
    <property type="match status" value="1"/>
</dbReference>
<name>A0ABV3FGD4_9NOCA</name>
<dbReference type="InterPro" id="IPR029058">
    <property type="entry name" value="AB_hydrolase_fold"/>
</dbReference>
<evidence type="ECO:0000256" key="1">
    <source>
        <dbReference type="ARBA" id="ARBA00022801"/>
    </source>
</evidence>
<protein>
    <submittedName>
        <fullName evidence="3">Alpha/beta hydrolase fold domain-containing protein</fullName>
    </submittedName>
</protein>
<gene>
    <name evidence="3" type="ORF">AB0H72_29190</name>
</gene>
<keyword evidence="4" id="KW-1185">Reference proteome</keyword>
<dbReference type="InterPro" id="IPR050300">
    <property type="entry name" value="GDXG_lipolytic_enzyme"/>
</dbReference>
<reference evidence="3 4" key="1">
    <citation type="submission" date="2024-06" db="EMBL/GenBank/DDBJ databases">
        <title>The Natural Products Discovery Center: Release of the First 8490 Sequenced Strains for Exploring Actinobacteria Biosynthetic Diversity.</title>
        <authorList>
            <person name="Kalkreuter E."/>
            <person name="Kautsar S.A."/>
            <person name="Yang D."/>
            <person name="Bader C.D."/>
            <person name="Teijaro C.N."/>
            <person name="Fluegel L."/>
            <person name="Davis C.M."/>
            <person name="Simpson J.R."/>
            <person name="Lauterbach L."/>
            <person name="Steele A.D."/>
            <person name="Gui C."/>
            <person name="Meng S."/>
            <person name="Li G."/>
            <person name="Viehrig K."/>
            <person name="Ye F."/>
            <person name="Su P."/>
            <person name="Kiefer A.F."/>
            <person name="Nichols A."/>
            <person name="Cepeda A.J."/>
            <person name="Yan W."/>
            <person name="Fan B."/>
            <person name="Jiang Y."/>
            <person name="Adhikari A."/>
            <person name="Zheng C.-J."/>
            <person name="Schuster L."/>
            <person name="Cowan T.M."/>
            <person name="Smanski M.J."/>
            <person name="Chevrette M.G."/>
            <person name="De Carvalho L.P.S."/>
            <person name="Shen B."/>
        </authorList>
    </citation>
    <scope>NUCLEOTIDE SEQUENCE [LARGE SCALE GENOMIC DNA]</scope>
    <source>
        <strain evidence="3 4">NPDC050671</strain>
    </source>
</reference>
<keyword evidence="1 3" id="KW-0378">Hydrolase</keyword>
<feature type="domain" description="Alpha/beta hydrolase fold-3" evidence="2">
    <location>
        <begin position="30"/>
        <end position="252"/>
    </location>
</feature>
<dbReference type="GO" id="GO:0016787">
    <property type="term" value="F:hydrolase activity"/>
    <property type="evidence" value="ECO:0007669"/>
    <property type="project" value="UniProtKB-KW"/>
</dbReference>